<dbReference type="OrthoDB" id="5296002at2"/>
<evidence type="ECO:0000313" key="1">
    <source>
        <dbReference type="EMBL" id="MYL27620.1"/>
    </source>
</evidence>
<dbReference type="AlphaFoldDB" id="A0A9X4YGK2"/>
<dbReference type="RefSeq" id="WP_160899254.1">
    <property type="nucleotide sequence ID" value="NZ_WMEX01000007.1"/>
</dbReference>
<dbReference type="Proteomes" id="UP000460751">
    <property type="component" value="Unassembled WGS sequence"/>
</dbReference>
<dbReference type="InterPro" id="IPR043129">
    <property type="entry name" value="ATPase_NBD"/>
</dbReference>
<dbReference type="Gene3D" id="3.30.420.40">
    <property type="match status" value="2"/>
</dbReference>
<dbReference type="Gene3D" id="3.30.1490.300">
    <property type="match status" value="1"/>
</dbReference>
<comment type="caution">
    <text evidence="1">The sequence shown here is derived from an EMBL/GenBank/DDBJ whole genome shotgun (WGS) entry which is preliminary data.</text>
</comment>
<protein>
    <submittedName>
        <fullName evidence="1">Biogenesis protein MshI</fullName>
    </submittedName>
</protein>
<gene>
    <name evidence="1" type="ORF">GLW01_12565</name>
</gene>
<name>A0A9X4YGK2_9GAMM</name>
<organism evidence="1 2">
    <name type="scientific">Vreelandella halophila</name>
    <dbReference type="NCBI Taxonomy" id="86177"/>
    <lineage>
        <taxon>Bacteria</taxon>
        <taxon>Pseudomonadati</taxon>
        <taxon>Pseudomonadota</taxon>
        <taxon>Gammaproteobacteria</taxon>
        <taxon>Oceanospirillales</taxon>
        <taxon>Halomonadaceae</taxon>
        <taxon>Vreelandella</taxon>
    </lineage>
</organism>
<dbReference type="SUPFAM" id="SSF53067">
    <property type="entry name" value="Actin-like ATPase domain"/>
    <property type="match status" value="1"/>
</dbReference>
<evidence type="ECO:0000313" key="2">
    <source>
        <dbReference type="Proteomes" id="UP000460751"/>
    </source>
</evidence>
<proteinExistence type="predicted"/>
<accession>A0A9X4YGK2</accession>
<sequence length="277" mass="29882">MTDDALHWACMQADGSLQSGSAGAGQTLESLVNEQGVGGARARVVLGPDQYQIFQAERPNVEPGELANAVRWKLGDLLDYPASEAVIDTFPFPEDASRDRGALINAVCAHQDRIRSIVERIHEAGLELECIDIAELALRNLLARADPEGRGAALVHLGRQSGHVIFCRGEVLYMARRLDVSQAQLRDATTQEQTVQDLALEIQRSLDYYESQLRQIPPSRVQLAGHPEALPLAGMLNSEVTAEVVDLDWSAMLSGVTPAPGTGLAVATLLADDEGAR</sequence>
<reference evidence="1 2" key="1">
    <citation type="submission" date="2019-11" db="EMBL/GenBank/DDBJ databases">
        <title>Genome sequences of 17 halophilic strains isolated from different environments.</title>
        <authorList>
            <person name="Furrow R.E."/>
        </authorList>
    </citation>
    <scope>NUCLEOTIDE SEQUENCE [LARGE SCALE GENOMIC DNA]</scope>
    <source>
        <strain evidence="1 2">22507_15_FS</strain>
    </source>
</reference>
<keyword evidence="2" id="KW-1185">Reference proteome</keyword>
<dbReference type="EMBL" id="WMEX01000007">
    <property type="protein sequence ID" value="MYL27620.1"/>
    <property type="molecule type" value="Genomic_DNA"/>
</dbReference>